<dbReference type="AlphaFoldDB" id="A0AB33ZWR6"/>
<evidence type="ECO:0000259" key="4">
    <source>
        <dbReference type="Pfam" id="PF01420"/>
    </source>
</evidence>
<proteinExistence type="inferred from homology"/>
<dbReference type="RefSeq" id="WP_230630464.1">
    <property type="nucleotide sequence ID" value="NZ_CP087763.1"/>
</dbReference>
<sequence>MQKNRPKNNEQSLPVLKIRELNQGHTDDSSDRCSIKIDKNVIVNVGDIIFSWSGTLLVKNWSGKQAGLNQHLFKVTSNSYPDWFIYEWTKHHLRKFQSIAAGKATTMGHIKRSDLKSSKVLIPNEKKLIELNVVMQPLYDKRIEVIKENQQLIKLKQILLQQFF</sequence>
<gene>
    <name evidence="5" type="ORF">LJCM1025_16040</name>
</gene>
<comment type="similarity">
    <text evidence="1">Belongs to the type-I restriction system S methylase family.</text>
</comment>
<feature type="domain" description="Type I restriction modification DNA specificity" evidence="4">
    <location>
        <begin position="6"/>
        <end position="147"/>
    </location>
</feature>
<evidence type="ECO:0000256" key="2">
    <source>
        <dbReference type="ARBA" id="ARBA00022747"/>
    </source>
</evidence>
<dbReference type="GO" id="GO:0009307">
    <property type="term" value="P:DNA restriction-modification system"/>
    <property type="evidence" value="ECO:0007669"/>
    <property type="project" value="UniProtKB-KW"/>
</dbReference>
<evidence type="ECO:0000313" key="6">
    <source>
        <dbReference type="Proteomes" id="UP000250668"/>
    </source>
</evidence>
<accession>A0AB33ZWR6</accession>
<name>A0AB33ZWR6_LACGS</name>
<dbReference type="InterPro" id="IPR044946">
    <property type="entry name" value="Restrct_endonuc_typeI_TRD_sf"/>
</dbReference>
<dbReference type="Proteomes" id="UP000250668">
    <property type="component" value="Unassembled WGS sequence"/>
</dbReference>
<evidence type="ECO:0000256" key="1">
    <source>
        <dbReference type="ARBA" id="ARBA00010923"/>
    </source>
</evidence>
<dbReference type="GO" id="GO:0003677">
    <property type="term" value="F:DNA binding"/>
    <property type="evidence" value="ECO:0007669"/>
    <property type="project" value="UniProtKB-KW"/>
</dbReference>
<keyword evidence="3" id="KW-0238">DNA-binding</keyword>
<dbReference type="InterPro" id="IPR000055">
    <property type="entry name" value="Restrct_endonuc_typeI_TRD"/>
</dbReference>
<dbReference type="SUPFAM" id="SSF116734">
    <property type="entry name" value="DNA methylase specificity domain"/>
    <property type="match status" value="1"/>
</dbReference>
<reference evidence="5 6" key="1">
    <citation type="journal article" date="2018" name="Int. J. Syst. Evol. Microbiol.">
        <title>Lactobacillus paragasseri sp. nov., a sister taxon of Lactobacillus gasseri, based on whole-genome sequence analyses.</title>
        <authorList>
            <person name="Tanizawa Y."/>
            <person name="Tada I."/>
            <person name="Kobayashi H."/>
            <person name="Endo A."/>
            <person name="Maeno S."/>
            <person name="Toyoda A."/>
            <person name="Arita M."/>
            <person name="Nakamura Y."/>
            <person name="Sakamoto M."/>
            <person name="Ohkuma M."/>
            <person name="Tohno M."/>
        </authorList>
    </citation>
    <scope>NUCLEOTIDE SEQUENCE [LARGE SCALE GENOMIC DNA]</scope>
    <source>
        <strain evidence="5 6">JCM 1025</strain>
    </source>
</reference>
<comment type="caution">
    <text evidence="5">The sequence shown here is derived from an EMBL/GenBank/DDBJ whole genome shotgun (WGS) entry which is preliminary data.</text>
</comment>
<keyword evidence="2" id="KW-0680">Restriction system</keyword>
<evidence type="ECO:0000256" key="3">
    <source>
        <dbReference type="ARBA" id="ARBA00023125"/>
    </source>
</evidence>
<dbReference type="Pfam" id="PF01420">
    <property type="entry name" value="Methylase_S"/>
    <property type="match status" value="1"/>
</dbReference>
<evidence type="ECO:0000313" key="5">
    <source>
        <dbReference type="EMBL" id="GBA97567.1"/>
    </source>
</evidence>
<organism evidence="5 6">
    <name type="scientific">Lactobacillus gasseri</name>
    <dbReference type="NCBI Taxonomy" id="1596"/>
    <lineage>
        <taxon>Bacteria</taxon>
        <taxon>Bacillati</taxon>
        <taxon>Bacillota</taxon>
        <taxon>Bacilli</taxon>
        <taxon>Lactobacillales</taxon>
        <taxon>Lactobacillaceae</taxon>
        <taxon>Lactobacillus</taxon>
    </lineage>
</organism>
<protein>
    <recommendedName>
        <fullName evidence="4">Type I restriction modification DNA specificity domain-containing protein</fullName>
    </recommendedName>
</protein>
<dbReference type="EMBL" id="BEXJ01000004">
    <property type="protein sequence ID" value="GBA97567.1"/>
    <property type="molecule type" value="Genomic_DNA"/>
</dbReference>
<dbReference type="Gene3D" id="3.90.220.20">
    <property type="entry name" value="DNA methylase specificity domains"/>
    <property type="match status" value="1"/>
</dbReference>